<protein>
    <recommendedName>
        <fullName evidence="3">Glycosyltransferase</fullName>
    </recommendedName>
</protein>
<accession>A0A437PNK6</accession>
<dbReference type="AlphaFoldDB" id="A0A437PNK6"/>
<dbReference type="OrthoDB" id="929345at2"/>
<evidence type="ECO:0000313" key="1">
    <source>
        <dbReference type="EMBL" id="RVU23624.1"/>
    </source>
</evidence>
<proteinExistence type="predicted"/>
<sequence>MTKKVDVGIMLYGKPYQTAVSLHTLYKYSGHHINKIYVTIEKKQLFHNDTPLFKSLLEGLPIEYNVAKRFIGVKDQSQKTIKQYIKFLIPSYRKSMRYQYIWEKTKSPYLFLLHNDMLFSGDIIGHYLENIGDDLAVGAVGQCWNCPIYQKECHNDNYFDFRPNASEIVEFYKGWKVDRAVKQGLVGPDKEGWPMPECRLNEMVVMFNMKRAKRMIIPYGPIRPFATFNNLDFGIPWFRDISQRGYRLKHTSYDHVAEHAWCSNHSGGTTSLTNQTLYEKEEQIAKEYFEKMVK</sequence>
<evidence type="ECO:0000313" key="2">
    <source>
        <dbReference type="Proteomes" id="UP000282832"/>
    </source>
</evidence>
<organism evidence="1 2">
    <name type="scientific">Sandaracinomonas limnophila</name>
    <dbReference type="NCBI Taxonomy" id="1862386"/>
    <lineage>
        <taxon>Bacteria</taxon>
        <taxon>Pseudomonadati</taxon>
        <taxon>Bacteroidota</taxon>
        <taxon>Cytophagia</taxon>
        <taxon>Cytophagales</taxon>
        <taxon>Flectobacillaceae</taxon>
        <taxon>Sandaracinomonas</taxon>
    </lineage>
</organism>
<keyword evidence="2" id="KW-1185">Reference proteome</keyword>
<evidence type="ECO:0008006" key="3">
    <source>
        <dbReference type="Google" id="ProtNLM"/>
    </source>
</evidence>
<dbReference type="Proteomes" id="UP000282832">
    <property type="component" value="Unassembled WGS sequence"/>
</dbReference>
<dbReference type="RefSeq" id="WP_127805370.1">
    <property type="nucleotide sequence ID" value="NZ_SACY01000005.1"/>
</dbReference>
<reference evidence="1 2" key="1">
    <citation type="submission" date="2019-01" db="EMBL/GenBank/DDBJ databases">
        <authorList>
            <person name="Chen W.-M."/>
        </authorList>
    </citation>
    <scope>NUCLEOTIDE SEQUENCE [LARGE SCALE GENOMIC DNA]</scope>
    <source>
        <strain evidence="1 2">FSY-15</strain>
    </source>
</reference>
<gene>
    <name evidence="1" type="ORF">EOJ36_11145</name>
</gene>
<name>A0A437PNK6_9BACT</name>
<dbReference type="EMBL" id="SACY01000005">
    <property type="protein sequence ID" value="RVU23624.1"/>
    <property type="molecule type" value="Genomic_DNA"/>
</dbReference>
<comment type="caution">
    <text evidence="1">The sequence shown here is derived from an EMBL/GenBank/DDBJ whole genome shotgun (WGS) entry which is preliminary data.</text>
</comment>